<dbReference type="InterPro" id="IPR008889">
    <property type="entry name" value="VQ"/>
</dbReference>
<dbReference type="Pfam" id="PF05678">
    <property type="entry name" value="VQ"/>
    <property type="match status" value="1"/>
</dbReference>
<dbReference type="GO" id="GO:0006970">
    <property type="term" value="P:response to osmotic stress"/>
    <property type="evidence" value="ECO:0007669"/>
    <property type="project" value="TreeGrafter"/>
</dbReference>
<evidence type="ECO:0000259" key="2">
    <source>
        <dbReference type="Pfam" id="PF05678"/>
    </source>
</evidence>
<feature type="domain" description="VQ" evidence="2">
    <location>
        <begin position="114"/>
        <end position="136"/>
    </location>
</feature>
<feature type="compositionally biased region" description="Polar residues" evidence="1">
    <location>
        <begin position="37"/>
        <end position="56"/>
    </location>
</feature>
<feature type="compositionally biased region" description="Polar residues" evidence="1">
    <location>
        <begin position="64"/>
        <end position="76"/>
    </location>
</feature>
<accession>A0A2N9IGE7</accession>
<dbReference type="InterPro" id="IPR039609">
    <property type="entry name" value="VQ_15/22"/>
</dbReference>
<gene>
    <name evidence="3" type="ORF">FSB_LOCUS51062</name>
</gene>
<proteinExistence type="predicted"/>
<dbReference type="EMBL" id="OIVN01005580">
    <property type="protein sequence ID" value="SPD23180.1"/>
    <property type="molecule type" value="Genomic_DNA"/>
</dbReference>
<dbReference type="PANTHER" id="PTHR33179">
    <property type="entry name" value="VQ MOTIF-CONTAINING PROTEIN"/>
    <property type="match status" value="1"/>
</dbReference>
<dbReference type="AlphaFoldDB" id="A0A2N9IGE7"/>
<protein>
    <recommendedName>
        <fullName evidence="2">VQ domain-containing protein</fullName>
    </recommendedName>
</protein>
<organism evidence="3">
    <name type="scientific">Fagus sylvatica</name>
    <name type="common">Beechnut</name>
    <dbReference type="NCBI Taxonomy" id="28930"/>
    <lineage>
        <taxon>Eukaryota</taxon>
        <taxon>Viridiplantae</taxon>
        <taxon>Streptophyta</taxon>
        <taxon>Embryophyta</taxon>
        <taxon>Tracheophyta</taxon>
        <taxon>Spermatophyta</taxon>
        <taxon>Magnoliopsida</taxon>
        <taxon>eudicotyledons</taxon>
        <taxon>Gunneridae</taxon>
        <taxon>Pentapetalae</taxon>
        <taxon>rosids</taxon>
        <taxon>fabids</taxon>
        <taxon>Fagales</taxon>
        <taxon>Fagaceae</taxon>
        <taxon>Fagus</taxon>
    </lineage>
</organism>
<dbReference type="GO" id="GO:0005516">
    <property type="term" value="F:calmodulin binding"/>
    <property type="evidence" value="ECO:0007669"/>
    <property type="project" value="TreeGrafter"/>
</dbReference>
<feature type="region of interest" description="Disordered" evidence="1">
    <location>
        <begin position="37"/>
        <end position="84"/>
    </location>
</feature>
<dbReference type="PANTHER" id="PTHR33179:SF9">
    <property type="entry name" value="OS01G0278000 PROTEIN"/>
    <property type="match status" value="1"/>
</dbReference>
<evidence type="ECO:0000256" key="1">
    <source>
        <dbReference type="SAM" id="MobiDB-lite"/>
    </source>
</evidence>
<dbReference type="GO" id="GO:0005634">
    <property type="term" value="C:nucleus"/>
    <property type="evidence" value="ECO:0007669"/>
    <property type="project" value="TreeGrafter"/>
</dbReference>
<sequence>MTSSENLASIEPWAFRHQSLDPWISDAFTRDTETLTRALQKSLSSPNPESTDTMSPFLSLIKPDSTTAPPTPTVSGLSGGGSEPEMVQRRQRNVIPVSAGSGKVSKRKSRASKRSQTTFITADAANFRQMVQQVTGVRFGNGSVPMVPILKPEPQRPGSRLQGGGPGCLPTLDTSAFLLDHHQQQIVGPNSASTIGVLGAGGGGGSGLGGSGGPLSFGPNMGLADGGVSGGGFDFDTFATSFPTLESWKVM</sequence>
<reference evidence="3" key="1">
    <citation type="submission" date="2018-02" db="EMBL/GenBank/DDBJ databases">
        <authorList>
            <person name="Cohen D.B."/>
            <person name="Kent A.D."/>
        </authorList>
    </citation>
    <scope>NUCLEOTIDE SEQUENCE</scope>
</reference>
<evidence type="ECO:0000313" key="3">
    <source>
        <dbReference type="EMBL" id="SPD23180.1"/>
    </source>
</evidence>
<name>A0A2N9IGE7_FAGSY</name>